<dbReference type="GeneID" id="25915842"/>
<proteinExistence type="predicted"/>
<sequence>QPNKLLRDSIGFKEYNVDAVLRALSDGADCNKTLALIGDAAHILAAAPKASVNDACAILDVLCTNGLAVDTRNK</sequence>
<feature type="non-terminal residue" evidence="1">
    <location>
        <position position="74"/>
    </location>
</feature>
<evidence type="ECO:0000313" key="2">
    <source>
        <dbReference type="Proteomes" id="UP000054560"/>
    </source>
</evidence>
<reference evidence="1 2" key="1">
    <citation type="submission" date="2011-02" db="EMBL/GenBank/DDBJ databases">
        <title>The Genome Sequence of Sphaeroforma arctica JP610.</title>
        <authorList>
            <consortium name="The Broad Institute Genome Sequencing Platform"/>
            <person name="Russ C."/>
            <person name="Cuomo C."/>
            <person name="Young S.K."/>
            <person name="Zeng Q."/>
            <person name="Gargeya S."/>
            <person name="Alvarado L."/>
            <person name="Berlin A."/>
            <person name="Chapman S.B."/>
            <person name="Chen Z."/>
            <person name="Freedman E."/>
            <person name="Gellesch M."/>
            <person name="Goldberg J."/>
            <person name="Griggs A."/>
            <person name="Gujja S."/>
            <person name="Heilman E."/>
            <person name="Heiman D."/>
            <person name="Howarth C."/>
            <person name="Mehta T."/>
            <person name="Neiman D."/>
            <person name="Pearson M."/>
            <person name="Roberts A."/>
            <person name="Saif S."/>
            <person name="Shea T."/>
            <person name="Shenoy N."/>
            <person name="Sisk P."/>
            <person name="Stolte C."/>
            <person name="Sykes S."/>
            <person name="White J."/>
            <person name="Yandava C."/>
            <person name="Burger G."/>
            <person name="Gray M.W."/>
            <person name="Holland P.W.H."/>
            <person name="King N."/>
            <person name="Lang F.B.F."/>
            <person name="Roger A.J."/>
            <person name="Ruiz-Trillo I."/>
            <person name="Haas B."/>
            <person name="Nusbaum C."/>
            <person name="Birren B."/>
        </authorList>
    </citation>
    <scope>NUCLEOTIDE SEQUENCE [LARGE SCALE GENOMIC DNA]</scope>
    <source>
        <strain evidence="1 2">JP610</strain>
    </source>
</reference>
<accession>A0A0L0F662</accession>
<dbReference type="RefSeq" id="XP_014146016.1">
    <property type="nucleotide sequence ID" value="XM_014290541.1"/>
</dbReference>
<gene>
    <name evidence="1" type="ORF">SARC_15338</name>
</gene>
<keyword evidence="2" id="KW-1185">Reference proteome</keyword>
<feature type="non-terminal residue" evidence="1">
    <location>
        <position position="1"/>
    </location>
</feature>
<evidence type="ECO:0000313" key="1">
    <source>
        <dbReference type="EMBL" id="KNC72114.1"/>
    </source>
</evidence>
<name>A0A0L0F662_9EUKA</name>
<dbReference type="Proteomes" id="UP000054560">
    <property type="component" value="Unassembled WGS sequence"/>
</dbReference>
<dbReference type="AlphaFoldDB" id="A0A0L0F662"/>
<organism evidence="1 2">
    <name type="scientific">Sphaeroforma arctica JP610</name>
    <dbReference type="NCBI Taxonomy" id="667725"/>
    <lineage>
        <taxon>Eukaryota</taxon>
        <taxon>Ichthyosporea</taxon>
        <taxon>Ichthyophonida</taxon>
        <taxon>Sphaeroforma</taxon>
    </lineage>
</organism>
<protein>
    <submittedName>
        <fullName evidence="1">Uncharacterized protein</fullName>
    </submittedName>
</protein>
<dbReference type="EMBL" id="KQ247556">
    <property type="protein sequence ID" value="KNC72114.1"/>
    <property type="molecule type" value="Genomic_DNA"/>
</dbReference>